<dbReference type="InterPro" id="IPR019596">
    <property type="entry name" value="Phage_Mu_GpM_tail_tub"/>
</dbReference>
<accession>A0A8S5MTH6</accession>
<organism evidence="1">
    <name type="scientific">Siphoviridae sp. ctigT3</name>
    <dbReference type="NCBI Taxonomy" id="2826434"/>
    <lineage>
        <taxon>Viruses</taxon>
        <taxon>Duplodnaviria</taxon>
        <taxon>Heunggongvirae</taxon>
        <taxon>Uroviricota</taxon>
        <taxon>Caudoviricetes</taxon>
    </lineage>
</organism>
<protein>
    <submittedName>
        <fullName evidence="1">Tail tube</fullName>
    </submittedName>
</protein>
<name>A0A8S5MTH6_9CAUD</name>
<evidence type="ECO:0000313" key="1">
    <source>
        <dbReference type="EMBL" id="DAD85375.1"/>
    </source>
</evidence>
<reference evidence="1" key="1">
    <citation type="journal article" date="2021" name="Proc. Natl. Acad. Sci. U.S.A.">
        <title>A Catalog of Tens of Thousands of Viruses from Human Metagenomes Reveals Hidden Associations with Chronic Diseases.</title>
        <authorList>
            <person name="Tisza M.J."/>
            <person name="Buck C.B."/>
        </authorList>
    </citation>
    <scope>NUCLEOTIDE SEQUENCE</scope>
    <source>
        <strain evidence="1">CtigT3</strain>
    </source>
</reference>
<sequence length="117" mass="12477">MRIAGVCHITVDGKSLDISGGMTIPLSTSTKETIVSTNGSVHFKETPIAPFIDGTYLVTPDFPIEDLDTMTEGTIVAELANGKTYTLSDAWVEGEMDFESDGGSVGIKFVGRSGRWS</sequence>
<dbReference type="EMBL" id="BK014981">
    <property type="protein sequence ID" value="DAD85375.1"/>
    <property type="molecule type" value="Genomic_DNA"/>
</dbReference>
<proteinExistence type="predicted"/>
<dbReference type="Pfam" id="PF10618">
    <property type="entry name" value="Tail_tube"/>
    <property type="match status" value="1"/>
</dbReference>